<protein>
    <submittedName>
        <fullName evidence="1">Uncharacterized protein</fullName>
    </submittedName>
</protein>
<dbReference type="AlphaFoldDB" id="A0A285B0K3"/>
<accession>A0A285B0K3</accession>
<reference evidence="2" key="1">
    <citation type="submission" date="2017-08" db="EMBL/GenBank/DDBJ databases">
        <authorList>
            <person name="Brisse S."/>
        </authorList>
    </citation>
    <scope>NUCLEOTIDE SEQUENCE [LARGE SCALE GENOMIC DNA]</scope>
    <source>
        <strain evidence="2">06D021</strain>
    </source>
</reference>
<organism evidence="1 2">
    <name type="scientific">Klebsiella grimontii</name>
    <dbReference type="NCBI Taxonomy" id="2058152"/>
    <lineage>
        <taxon>Bacteria</taxon>
        <taxon>Pseudomonadati</taxon>
        <taxon>Pseudomonadota</taxon>
        <taxon>Gammaproteobacteria</taxon>
        <taxon>Enterobacterales</taxon>
        <taxon>Enterobacteriaceae</taxon>
        <taxon>Klebsiella/Raoultella group</taxon>
        <taxon>Klebsiella</taxon>
    </lineage>
</organism>
<name>A0A285B0K3_9ENTR</name>
<evidence type="ECO:0000313" key="1">
    <source>
        <dbReference type="EMBL" id="SNU34440.1"/>
    </source>
</evidence>
<sequence length="86" mass="9821">MANLKGIALYVNRTGSMLCDLYPSYFKLQVCWLCSLTRITYYSKLIGIRSLAAFLQLELLGYRLASTRRKAENEKHLSPLTQDANT</sequence>
<dbReference type="EMBL" id="FZTC01000015">
    <property type="protein sequence ID" value="SNU34440.1"/>
    <property type="molecule type" value="Genomic_DNA"/>
</dbReference>
<proteinExistence type="predicted"/>
<dbReference type="Proteomes" id="UP000220639">
    <property type="component" value="Unassembled WGS sequence"/>
</dbReference>
<gene>
    <name evidence="1" type="ORF">KOSB73_220559</name>
</gene>
<evidence type="ECO:0000313" key="2">
    <source>
        <dbReference type="Proteomes" id="UP000220639"/>
    </source>
</evidence>